<dbReference type="InterPro" id="IPR036400">
    <property type="entry name" value="Cyt_B5-like_heme/steroid_sf"/>
</dbReference>
<dbReference type="GO" id="GO:0005886">
    <property type="term" value="C:plasma membrane"/>
    <property type="evidence" value="ECO:0007669"/>
    <property type="project" value="UniProtKB-SubCell"/>
</dbReference>
<dbReference type="PROSITE" id="PS50255">
    <property type="entry name" value="CYTOCHROME_B5_2"/>
    <property type="match status" value="1"/>
</dbReference>
<dbReference type="InterPro" id="IPR004835">
    <property type="entry name" value="Chitin_synth"/>
</dbReference>
<proteinExistence type="predicted"/>
<dbReference type="Gene3D" id="3.10.120.10">
    <property type="entry name" value="Cytochrome b5-like heme/steroid binding domain"/>
    <property type="match status" value="1"/>
</dbReference>
<dbReference type="EC" id="2.4.1.16" evidence="2"/>
<dbReference type="AlphaFoldDB" id="A0A261XST9"/>
<feature type="transmembrane region" description="Helical" evidence="10">
    <location>
        <begin position="634"/>
        <end position="655"/>
    </location>
</feature>
<evidence type="ECO:0000259" key="12">
    <source>
        <dbReference type="PROSITE" id="PS51998"/>
    </source>
</evidence>
<protein>
    <recommendedName>
        <fullName evidence="2">chitin synthase</fullName>
        <ecNumber evidence="2">2.4.1.16</ecNumber>
    </recommendedName>
</protein>
<feature type="transmembrane region" description="Helical" evidence="10">
    <location>
        <begin position="661"/>
        <end position="682"/>
    </location>
</feature>
<keyword evidence="8 10" id="KW-0472">Membrane</keyword>
<evidence type="ECO:0000256" key="9">
    <source>
        <dbReference type="ARBA" id="ARBA00023180"/>
    </source>
</evidence>
<dbReference type="Gene3D" id="3.90.550.10">
    <property type="entry name" value="Spore Coat Polysaccharide Biosynthesis Protein SpsA, Chain A"/>
    <property type="match status" value="1"/>
</dbReference>
<sequence>MYSTGNVASHATSNDFYVSIRGQVYDITRFAKQDHGTSTYPAGPAELAPWAGQDLSYDFPIPLSQGCYGLVSDDSVKVIPNITIALPTFIHYSGPTDQSDPSLTAMRQENWYFNTFSPAISPYKVGYIVIPMSTVQADYSSWGRSWAVIDGSIYDLSDYFATAKTYSGVAGVPNYHYIDSQLEQLFQQYGGEDISSYVAKYKSLVSPTTYAYNMNCLKNMFYVGSVDVRMGVKCQITNYLLLAFAALMCLIILVKFLAALQFGSKSTPEDQDKFVICQVPCYTEGEESLRKTINSLTTLRYDDKRKLLLLICDGMVMGSGNERPTPRIVLDILGADPLKDPEPLMFKSVAEGSRQLNYGKVYSGLYEYEGQCVPYMVIVKVGKASERSKPGNRGKRDSQIILMRFLNRVHFDGDMSPLELEMYHQMKNVIGVNPSFYEYILMVDADTEVMPDALQRLISSMLHDGKVIGICGETTIENEQKSWTTMIQVYEYFISHHLAKAFESIFGSVTCLPGCFCMYRVRTPSKQMPLIISNKVIGDYCDNHVDTLHKKNLLHLGEDRYLTTLMMKHFPQYKMKFNPHAKCKTTAPEKWSVLLSQRRRWINSTVHNLLELVFLPELCGFCCFSMRFVVMIDLVGTFLLPSSVVYIVYLLYVAISGNGPFPLISIVMLASIYGLQAIIFIFKREWQYIGWMIIYILAIPVFSFFLPIYSFWHFDDFSWGNTRVVVGDKKKIIVSADEEKFDERMIPMKKWSTYEQELWEMGSGGSHDSRGTRITARTYQSRLTGSVNGSQVDFGSQYGGTQYDYYRDTNVSQQNEKQRSASSSRSTLLPNYMDNGYSSGDFGVDRLTMYGFNPNRASYALSNRSFGDLDTMSHPGLLRPGSVMSTSQMYQRATSPSLVPLNPTNGDESMPTDAMIVAEIKSILASADLMSITKKQVREQLSTFFGVDLSSKREFINHTIESVLQEPQ</sequence>
<dbReference type="SUPFAM" id="SSF109715">
    <property type="entry name" value="DEK C-terminal domain"/>
    <property type="match status" value="1"/>
</dbReference>
<gene>
    <name evidence="13" type="ORF">BZG36_05748</name>
</gene>
<accession>A0A261XST9</accession>
<keyword evidence="5" id="KW-0808">Transferase</keyword>
<dbReference type="GO" id="GO:0006031">
    <property type="term" value="P:chitin biosynthetic process"/>
    <property type="evidence" value="ECO:0007669"/>
    <property type="project" value="TreeGrafter"/>
</dbReference>
<evidence type="ECO:0000256" key="4">
    <source>
        <dbReference type="ARBA" id="ARBA00022676"/>
    </source>
</evidence>
<feature type="domain" description="Cytochrome b5 heme-binding" evidence="11">
    <location>
        <begin position="1"/>
        <end position="59"/>
    </location>
</feature>
<keyword evidence="6 10" id="KW-0812">Transmembrane</keyword>
<dbReference type="Gene3D" id="1.10.10.60">
    <property type="entry name" value="Homeodomain-like"/>
    <property type="match status" value="1"/>
</dbReference>
<reference evidence="13 14" key="1">
    <citation type="journal article" date="2017" name="Mycologia">
        <title>Bifiguratus adelaidae, gen. et sp. nov., a new member of Mucoromycotina in endophytic and soil-dwelling habitats.</title>
        <authorList>
            <person name="Torres-Cruz T.J."/>
            <person name="Billingsley Tobias T.L."/>
            <person name="Almatruk M."/>
            <person name="Hesse C."/>
            <person name="Kuske C.R."/>
            <person name="Desiro A."/>
            <person name="Benucci G.M."/>
            <person name="Bonito G."/>
            <person name="Stajich J.E."/>
            <person name="Dunlap C."/>
            <person name="Arnold A.E."/>
            <person name="Porras-Alfaro A."/>
        </authorList>
    </citation>
    <scope>NUCLEOTIDE SEQUENCE [LARGE SCALE GENOMIC DNA]</scope>
    <source>
        <strain evidence="13 14">AZ0501</strain>
    </source>
</reference>
<keyword evidence="14" id="KW-1185">Reference proteome</keyword>
<dbReference type="SUPFAM" id="SSF53448">
    <property type="entry name" value="Nucleotide-diphospho-sugar transferases"/>
    <property type="match status" value="1"/>
</dbReference>
<dbReference type="InterPro" id="IPR029044">
    <property type="entry name" value="Nucleotide-diphossugar_trans"/>
</dbReference>
<dbReference type="Pfam" id="PF00173">
    <property type="entry name" value="Cyt-b5"/>
    <property type="match status" value="1"/>
</dbReference>
<keyword evidence="4" id="KW-0328">Glycosyltransferase</keyword>
<dbReference type="EMBL" id="MVBO01000371">
    <property type="protein sequence ID" value="OZJ01437.1"/>
    <property type="molecule type" value="Genomic_DNA"/>
</dbReference>
<dbReference type="Pfam" id="PF03142">
    <property type="entry name" value="Chitin_synth_2"/>
    <property type="match status" value="1"/>
</dbReference>
<organism evidence="13 14">
    <name type="scientific">Bifiguratus adelaidae</name>
    <dbReference type="NCBI Taxonomy" id="1938954"/>
    <lineage>
        <taxon>Eukaryota</taxon>
        <taxon>Fungi</taxon>
        <taxon>Fungi incertae sedis</taxon>
        <taxon>Mucoromycota</taxon>
        <taxon>Mucoromycotina</taxon>
        <taxon>Endogonomycetes</taxon>
        <taxon>Endogonales</taxon>
        <taxon>Endogonales incertae sedis</taxon>
        <taxon>Bifiguratus</taxon>
    </lineage>
</organism>
<evidence type="ECO:0000256" key="1">
    <source>
        <dbReference type="ARBA" id="ARBA00004651"/>
    </source>
</evidence>
<dbReference type="GO" id="GO:0030428">
    <property type="term" value="C:cell septum"/>
    <property type="evidence" value="ECO:0007669"/>
    <property type="project" value="TreeGrafter"/>
</dbReference>
<feature type="transmembrane region" description="Helical" evidence="10">
    <location>
        <begin position="239"/>
        <end position="258"/>
    </location>
</feature>
<evidence type="ECO:0000256" key="10">
    <source>
        <dbReference type="SAM" id="Phobius"/>
    </source>
</evidence>
<feature type="domain" description="DEK-C" evidence="12">
    <location>
        <begin position="910"/>
        <end position="965"/>
    </location>
</feature>
<dbReference type="InterPro" id="IPR014876">
    <property type="entry name" value="DEK_C"/>
</dbReference>
<feature type="transmembrane region" description="Helical" evidence="10">
    <location>
        <begin position="689"/>
        <end position="712"/>
    </location>
</feature>
<evidence type="ECO:0000259" key="11">
    <source>
        <dbReference type="PROSITE" id="PS50255"/>
    </source>
</evidence>
<dbReference type="InterPro" id="IPR001199">
    <property type="entry name" value="Cyt_B5-like_heme/steroid-bd"/>
</dbReference>
<evidence type="ECO:0000256" key="2">
    <source>
        <dbReference type="ARBA" id="ARBA00012543"/>
    </source>
</evidence>
<dbReference type="OrthoDB" id="370884at2759"/>
<evidence type="ECO:0000256" key="8">
    <source>
        <dbReference type="ARBA" id="ARBA00023136"/>
    </source>
</evidence>
<evidence type="ECO:0000256" key="6">
    <source>
        <dbReference type="ARBA" id="ARBA00022692"/>
    </source>
</evidence>
<keyword evidence="7 10" id="KW-1133">Transmembrane helix</keyword>
<keyword evidence="9" id="KW-0325">Glycoprotein</keyword>
<comment type="subcellular location">
    <subcellularLocation>
        <location evidence="1">Cell membrane</location>
        <topology evidence="1">Multi-pass membrane protein</topology>
    </subcellularLocation>
</comment>
<keyword evidence="3" id="KW-1003">Cell membrane</keyword>
<dbReference type="GO" id="GO:0004100">
    <property type="term" value="F:chitin synthase activity"/>
    <property type="evidence" value="ECO:0007669"/>
    <property type="project" value="UniProtKB-EC"/>
</dbReference>
<dbReference type="SUPFAM" id="SSF55856">
    <property type="entry name" value="Cytochrome b5-like heme/steroid binding domain"/>
    <property type="match status" value="1"/>
</dbReference>
<dbReference type="Pfam" id="PF08766">
    <property type="entry name" value="DEK_C"/>
    <property type="match status" value="1"/>
</dbReference>
<name>A0A261XST9_9FUNG</name>
<dbReference type="GO" id="GO:0031505">
    <property type="term" value="P:fungal-type cell wall organization"/>
    <property type="evidence" value="ECO:0007669"/>
    <property type="project" value="TreeGrafter"/>
</dbReference>
<evidence type="ECO:0000256" key="3">
    <source>
        <dbReference type="ARBA" id="ARBA00022475"/>
    </source>
</evidence>
<dbReference type="PROSITE" id="PS51998">
    <property type="entry name" value="DEK_C"/>
    <property type="match status" value="1"/>
</dbReference>
<evidence type="ECO:0000256" key="5">
    <source>
        <dbReference type="ARBA" id="ARBA00022679"/>
    </source>
</evidence>
<evidence type="ECO:0000313" key="13">
    <source>
        <dbReference type="EMBL" id="OZJ01437.1"/>
    </source>
</evidence>
<dbReference type="PANTHER" id="PTHR22914">
    <property type="entry name" value="CHITIN SYNTHASE"/>
    <property type="match status" value="1"/>
</dbReference>
<dbReference type="Proteomes" id="UP000242875">
    <property type="component" value="Unassembled WGS sequence"/>
</dbReference>
<evidence type="ECO:0000256" key="7">
    <source>
        <dbReference type="ARBA" id="ARBA00022989"/>
    </source>
</evidence>
<comment type="caution">
    <text evidence="13">The sequence shown here is derived from an EMBL/GenBank/DDBJ whole genome shotgun (WGS) entry which is preliminary data.</text>
</comment>
<dbReference type="SMART" id="SM01117">
    <property type="entry name" value="Cyt-b5"/>
    <property type="match status" value="2"/>
</dbReference>
<dbReference type="PANTHER" id="PTHR22914:SF13">
    <property type="entry name" value="CHITIN SYNTHASE"/>
    <property type="match status" value="1"/>
</dbReference>
<evidence type="ECO:0000313" key="14">
    <source>
        <dbReference type="Proteomes" id="UP000242875"/>
    </source>
</evidence>